<evidence type="ECO:0000313" key="2">
    <source>
        <dbReference type="EMBL" id="KAK4098159.1"/>
    </source>
</evidence>
<organism evidence="2 3">
    <name type="scientific">Parathielavia hyrcaniae</name>
    <dbReference type="NCBI Taxonomy" id="113614"/>
    <lineage>
        <taxon>Eukaryota</taxon>
        <taxon>Fungi</taxon>
        <taxon>Dikarya</taxon>
        <taxon>Ascomycota</taxon>
        <taxon>Pezizomycotina</taxon>
        <taxon>Sordariomycetes</taxon>
        <taxon>Sordariomycetidae</taxon>
        <taxon>Sordariales</taxon>
        <taxon>Chaetomiaceae</taxon>
        <taxon>Parathielavia</taxon>
    </lineage>
</organism>
<feature type="domain" description="C2H2-type" evidence="1">
    <location>
        <begin position="176"/>
        <end position="198"/>
    </location>
</feature>
<gene>
    <name evidence="2" type="ORF">N658DRAFT_526528</name>
</gene>
<reference evidence="2" key="1">
    <citation type="journal article" date="2023" name="Mol. Phylogenet. Evol.">
        <title>Genome-scale phylogeny and comparative genomics of the fungal order Sordariales.</title>
        <authorList>
            <person name="Hensen N."/>
            <person name="Bonometti L."/>
            <person name="Westerberg I."/>
            <person name="Brannstrom I.O."/>
            <person name="Guillou S."/>
            <person name="Cros-Aarteil S."/>
            <person name="Calhoun S."/>
            <person name="Haridas S."/>
            <person name="Kuo A."/>
            <person name="Mondo S."/>
            <person name="Pangilinan J."/>
            <person name="Riley R."/>
            <person name="LaButti K."/>
            <person name="Andreopoulos B."/>
            <person name="Lipzen A."/>
            <person name="Chen C."/>
            <person name="Yan M."/>
            <person name="Daum C."/>
            <person name="Ng V."/>
            <person name="Clum A."/>
            <person name="Steindorff A."/>
            <person name="Ohm R.A."/>
            <person name="Martin F."/>
            <person name="Silar P."/>
            <person name="Natvig D.O."/>
            <person name="Lalanne C."/>
            <person name="Gautier V."/>
            <person name="Ament-Velasquez S.L."/>
            <person name="Kruys A."/>
            <person name="Hutchinson M.I."/>
            <person name="Powell A.J."/>
            <person name="Barry K."/>
            <person name="Miller A.N."/>
            <person name="Grigoriev I.V."/>
            <person name="Debuchy R."/>
            <person name="Gladieux P."/>
            <person name="Hiltunen Thoren M."/>
            <person name="Johannesson H."/>
        </authorList>
    </citation>
    <scope>NUCLEOTIDE SEQUENCE</scope>
    <source>
        <strain evidence="2">CBS 757.83</strain>
    </source>
</reference>
<dbReference type="PROSITE" id="PS00028">
    <property type="entry name" value="ZINC_FINGER_C2H2_1"/>
    <property type="match status" value="1"/>
</dbReference>
<comment type="caution">
    <text evidence="2">The sequence shown here is derived from an EMBL/GenBank/DDBJ whole genome shotgun (WGS) entry which is preliminary data.</text>
</comment>
<dbReference type="InterPro" id="IPR013087">
    <property type="entry name" value="Znf_C2H2_type"/>
</dbReference>
<protein>
    <recommendedName>
        <fullName evidence="1">C2H2-type domain-containing protein</fullName>
    </recommendedName>
</protein>
<name>A0AAN6SZ60_9PEZI</name>
<proteinExistence type="predicted"/>
<keyword evidence="3" id="KW-1185">Reference proteome</keyword>
<reference evidence="2" key="2">
    <citation type="submission" date="2023-05" db="EMBL/GenBank/DDBJ databases">
        <authorList>
            <consortium name="Lawrence Berkeley National Laboratory"/>
            <person name="Steindorff A."/>
            <person name="Hensen N."/>
            <person name="Bonometti L."/>
            <person name="Westerberg I."/>
            <person name="Brannstrom I.O."/>
            <person name="Guillou S."/>
            <person name="Cros-Aarteil S."/>
            <person name="Calhoun S."/>
            <person name="Haridas S."/>
            <person name="Kuo A."/>
            <person name="Mondo S."/>
            <person name="Pangilinan J."/>
            <person name="Riley R."/>
            <person name="Labutti K."/>
            <person name="Andreopoulos B."/>
            <person name="Lipzen A."/>
            <person name="Chen C."/>
            <person name="Yanf M."/>
            <person name="Daum C."/>
            <person name="Ng V."/>
            <person name="Clum A."/>
            <person name="Ohm R."/>
            <person name="Martin F."/>
            <person name="Silar P."/>
            <person name="Natvig D."/>
            <person name="Lalanne C."/>
            <person name="Gautier V."/>
            <person name="Ament-Velasquez S.L."/>
            <person name="Kruys A."/>
            <person name="Hutchinson M.I."/>
            <person name="Powell A.J."/>
            <person name="Barry K."/>
            <person name="Miller A.N."/>
            <person name="Grigoriev I.V."/>
            <person name="Debuchy R."/>
            <person name="Gladieux P."/>
            <person name="Thoren M.H."/>
            <person name="Johannesson H."/>
        </authorList>
    </citation>
    <scope>NUCLEOTIDE SEQUENCE</scope>
    <source>
        <strain evidence="2">CBS 757.83</strain>
    </source>
</reference>
<dbReference type="AlphaFoldDB" id="A0AAN6SZ60"/>
<evidence type="ECO:0000313" key="3">
    <source>
        <dbReference type="Proteomes" id="UP001305647"/>
    </source>
</evidence>
<accession>A0AAN6SZ60</accession>
<dbReference type="Proteomes" id="UP001305647">
    <property type="component" value="Unassembled WGS sequence"/>
</dbReference>
<sequence length="211" mass="23769">MGLATIVRGFKVPVAVLDRFFESNGLMPTYGFPPFYYCAGRHPGQPPEDFATEDPHSAFFRAKLAATPEGAADIHNQNTSEHAYVSYAYVMVFCQRQIDVARELPDKIPPGFSELRNEILGFANEDEQALLRVAGMQPAGGDVEGKQDRASMLFVVVTDEREYPWEGPFLHKSDRCCDECPEEFENYTSLQHHWMELHGLILPRGILADDI</sequence>
<dbReference type="EMBL" id="MU863662">
    <property type="protein sequence ID" value="KAK4098159.1"/>
    <property type="molecule type" value="Genomic_DNA"/>
</dbReference>
<evidence type="ECO:0000259" key="1">
    <source>
        <dbReference type="PROSITE" id="PS00028"/>
    </source>
</evidence>